<organism evidence="3 4">
    <name type="scientific">Candidatus Hakubella thermalkaliphila</name>
    <dbReference type="NCBI Taxonomy" id="2754717"/>
    <lineage>
        <taxon>Bacteria</taxon>
        <taxon>Bacillati</taxon>
        <taxon>Actinomycetota</taxon>
        <taxon>Actinomycetota incertae sedis</taxon>
        <taxon>Candidatus Hakubellales</taxon>
        <taxon>Candidatus Hakubellaceae</taxon>
        <taxon>Candidatus Hakubella</taxon>
    </lineage>
</organism>
<dbReference type="CDD" id="cd05121">
    <property type="entry name" value="ABC1_ADCK3-like"/>
    <property type="match status" value="1"/>
</dbReference>
<dbReference type="InterPro" id="IPR011009">
    <property type="entry name" value="Kinase-like_dom_sf"/>
</dbReference>
<name>A0A6V8PKX9_9ACTN</name>
<gene>
    <name evidence="3" type="ORF">HKBW3S42_01646</name>
</gene>
<feature type="domain" description="ABC1 atypical kinase-like" evidence="2">
    <location>
        <begin position="66"/>
        <end position="299"/>
    </location>
</feature>
<reference evidence="3 4" key="1">
    <citation type="journal article" date="2020" name="Front. Microbiol.">
        <title>Single-cell genomics of novel Actinobacteria with the Wood-Ljungdahl pathway discovered in a serpentinizing system.</title>
        <authorList>
            <person name="Merino N."/>
            <person name="Kawai M."/>
            <person name="Boyd E.S."/>
            <person name="Colman D.R."/>
            <person name="McGlynn S.E."/>
            <person name="Nealson K.H."/>
            <person name="Kurokawa K."/>
            <person name="Hongoh Y."/>
        </authorList>
    </citation>
    <scope>NUCLEOTIDE SEQUENCE [LARGE SCALE GENOMIC DNA]</scope>
    <source>
        <strain evidence="3 4">S42</strain>
    </source>
</reference>
<dbReference type="PANTHER" id="PTHR10566:SF113">
    <property type="entry name" value="PROTEIN ACTIVITY OF BC1 COMPLEX KINASE 7, CHLOROPLASTIC"/>
    <property type="match status" value="1"/>
</dbReference>
<comment type="similarity">
    <text evidence="1">Belongs to the protein kinase superfamily. ADCK protein kinase family.</text>
</comment>
<dbReference type="EMBL" id="BLSA01000395">
    <property type="protein sequence ID" value="GFP33312.1"/>
    <property type="molecule type" value="Genomic_DNA"/>
</dbReference>
<dbReference type="InterPro" id="IPR004147">
    <property type="entry name" value="ABC1_dom"/>
</dbReference>
<feature type="non-terminal residue" evidence="3">
    <location>
        <position position="300"/>
    </location>
</feature>
<dbReference type="PANTHER" id="PTHR10566">
    <property type="entry name" value="CHAPERONE-ACTIVITY OF BC1 COMPLEX CABC1 -RELATED"/>
    <property type="match status" value="1"/>
</dbReference>
<keyword evidence="3" id="KW-0830">Ubiquinone</keyword>
<evidence type="ECO:0000313" key="3">
    <source>
        <dbReference type="EMBL" id="GFP33312.1"/>
    </source>
</evidence>
<dbReference type="AlphaFoldDB" id="A0A6V8PKX9"/>
<evidence type="ECO:0000313" key="4">
    <source>
        <dbReference type="Proteomes" id="UP000568877"/>
    </source>
</evidence>
<comment type="caution">
    <text evidence="3">The sequence shown here is derived from an EMBL/GenBank/DDBJ whole genome shotgun (WGS) entry which is preliminary data.</text>
</comment>
<proteinExistence type="inferred from homology"/>
<accession>A0A6V8PKX9</accession>
<sequence>LRLSRFIPLRKRIKAFGRWPAVKVHTVPERLRMAFAELGPSFIKLAQLLSSRPDLITAAFADEFKKLQDEVPPFPSEDAKRIIEEETQLPIDKIFATFHDKQTAAASIAQVHQGTLLEGSAVIIKVQRPDIREKIETDISILTTIAQLMDKHIPESRFFNPTGIVDEFSRTVRKELDFSEEAKNCLRFRKNFENSPHIYIPKIYSEFTTEKILTMERIDGVRIDDVSAIEAMGLDRHELAKNGVDAYFKMILEDGFFHADPHPGNIFAMPEGQIGFMDFGIVGRVTDEMKETMANTFLAL</sequence>
<evidence type="ECO:0000259" key="2">
    <source>
        <dbReference type="Pfam" id="PF03109"/>
    </source>
</evidence>
<protein>
    <submittedName>
        <fullName evidence="3">Ubiquinone biosynthesis protein</fullName>
    </submittedName>
</protein>
<feature type="non-terminal residue" evidence="3">
    <location>
        <position position="1"/>
    </location>
</feature>
<dbReference type="SUPFAM" id="SSF56112">
    <property type="entry name" value="Protein kinase-like (PK-like)"/>
    <property type="match status" value="1"/>
</dbReference>
<evidence type="ECO:0000256" key="1">
    <source>
        <dbReference type="ARBA" id="ARBA00009670"/>
    </source>
</evidence>
<dbReference type="Pfam" id="PF03109">
    <property type="entry name" value="ABC1"/>
    <property type="match status" value="1"/>
</dbReference>
<dbReference type="InterPro" id="IPR050154">
    <property type="entry name" value="UbiB_kinase"/>
</dbReference>
<dbReference type="Proteomes" id="UP000568877">
    <property type="component" value="Unassembled WGS sequence"/>
</dbReference>